<evidence type="ECO:0000259" key="12">
    <source>
        <dbReference type="Pfam" id="PF16916"/>
    </source>
</evidence>
<dbReference type="InterPro" id="IPR050681">
    <property type="entry name" value="CDF/SLC30A"/>
</dbReference>
<feature type="transmembrane region" description="Helical" evidence="10">
    <location>
        <begin position="135"/>
        <end position="153"/>
    </location>
</feature>
<feature type="compositionally biased region" description="Basic and acidic residues" evidence="9">
    <location>
        <begin position="32"/>
        <end position="58"/>
    </location>
</feature>
<evidence type="ECO:0000256" key="3">
    <source>
        <dbReference type="ARBA" id="ARBA00022448"/>
    </source>
</evidence>
<comment type="similarity">
    <text evidence="2">Belongs to the cation diffusion facilitator (CDF) transporter (TC 2.A.4) family. SLC30A subfamily.</text>
</comment>
<evidence type="ECO:0000313" key="13">
    <source>
        <dbReference type="EMBL" id="BAB49981.1"/>
    </source>
</evidence>
<dbReference type="eggNOG" id="COG1230">
    <property type="taxonomic scope" value="Bacteria"/>
</dbReference>
<organism evidence="13 14">
    <name type="scientific">Mesorhizobium japonicum (strain LMG 29417 / CECT 9101 / MAFF 303099)</name>
    <name type="common">Mesorhizobium loti (strain MAFF 303099)</name>
    <dbReference type="NCBI Taxonomy" id="266835"/>
    <lineage>
        <taxon>Bacteria</taxon>
        <taxon>Pseudomonadati</taxon>
        <taxon>Pseudomonadota</taxon>
        <taxon>Alphaproteobacteria</taxon>
        <taxon>Hyphomicrobiales</taxon>
        <taxon>Phyllobacteriaceae</taxon>
        <taxon>Mesorhizobium</taxon>
    </lineage>
</organism>
<keyword evidence="3" id="KW-0813">Transport</keyword>
<keyword evidence="7" id="KW-0406">Ion transport</keyword>
<dbReference type="Proteomes" id="UP000000552">
    <property type="component" value="Chromosome"/>
</dbReference>
<dbReference type="InterPro" id="IPR027469">
    <property type="entry name" value="Cation_efflux_TMD_sf"/>
</dbReference>
<evidence type="ECO:0000256" key="7">
    <source>
        <dbReference type="ARBA" id="ARBA00023065"/>
    </source>
</evidence>
<feature type="transmembrane region" description="Helical" evidence="10">
    <location>
        <begin position="67"/>
        <end position="87"/>
    </location>
</feature>
<feature type="domain" description="Cation efflux protein cytoplasmic" evidence="12">
    <location>
        <begin position="262"/>
        <end position="335"/>
    </location>
</feature>
<feature type="transmembrane region" description="Helical" evidence="10">
    <location>
        <begin position="93"/>
        <end position="114"/>
    </location>
</feature>
<evidence type="ECO:0000256" key="2">
    <source>
        <dbReference type="ARBA" id="ARBA00008873"/>
    </source>
</evidence>
<evidence type="ECO:0000256" key="8">
    <source>
        <dbReference type="ARBA" id="ARBA00023136"/>
    </source>
</evidence>
<dbReference type="GO" id="GO:0005886">
    <property type="term" value="C:plasma membrane"/>
    <property type="evidence" value="ECO:0007669"/>
    <property type="project" value="TreeGrafter"/>
</dbReference>
<dbReference type="Pfam" id="PF01545">
    <property type="entry name" value="Cation_efflux"/>
    <property type="match status" value="1"/>
</dbReference>
<dbReference type="NCBIfam" id="TIGR01297">
    <property type="entry name" value="CDF"/>
    <property type="match status" value="1"/>
</dbReference>
<dbReference type="KEGG" id="mlo:mll2984"/>
<name>Q98H85_RHILO</name>
<evidence type="ECO:0000256" key="4">
    <source>
        <dbReference type="ARBA" id="ARBA00022692"/>
    </source>
</evidence>
<dbReference type="InterPro" id="IPR002524">
    <property type="entry name" value="Cation_efflux"/>
</dbReference>
<feature type="transmembrane region" description="Helical" evidence="10">
    <location>
        <begin position="165"/>
        <end position="188"/>
    </location>
</feature>
<feature type="transmembrane region" description="Helical" evidence="10">
    <location>
        <begin position="233"/>
        <end position="250"/>
    </location>
</feature>
<dbReference type="InterPro" id="IPR058533">
    <property type="entry name" value="Cation_efflux_TM"/>
</dbReference>
<sequence length="365" mass="38980">MARPGQFRRRRPAEATARGLSRRIRRLSPAGAHDRSCHLAHTHSHDHSGHDHEGAGHVHGATDKKRVLIAACLTAGFMVAEALGGLFTGSLALLADAGHMLADAIALGLAWYAFHLAGRPATGQLTYGFGRVKTLVAYTNGIAIFVIALWIVYEAWQRLLTPAPVLGGPMLVVAILGLLVNIGSFLVLHGGDRESLNMRGAILHVLGDLLGSAAAIVAAVVILVTGWTPIDPILSVLVSLLILSTAWSLMRAAAHVLLEGVPPSLDRDLIATDLETTIQGVREVHHMHVWSIDGSSNMATLHACLDEGVDAHRAVSAIKKRLASEHGISHATVEPEFGQCADEAGDHEHEHEHEHDAAAHHSHHH</sequence>
<dbReference type="AlphaFoldDB" id="Q98H85"/>
<gene>
    <name evidence="13" type="ordered locus">mll2984</name>
</gene>
<evidence type="ECO:0000256" key="5">
    <source>
        <dbReference type="ARBA" id="ARBA00022906"/>
    </source>
</evidence>
<evidence type="ECO:0000256" key="6">
    <source>
        <dbReference type="ARBA" id="ARBA00022989"/>
    </source>
</evidence>
<dbReference type="SUPFAM" id="SSF160240">
    <property type="entry name" value="Cation efflux protein cytoplasmic domain-like"/>
    <property type="match status" value="1"/>
</dbReference>
<keyword evidence="8 10" id="KW-0472">Membrane</keyword>
<accession>Q98H85</accession>
<dbReference type="InterPro" id="IPR027470">
    <property type="entry name" value="Cation_efflux_CTD"/>
</dbReference>
<dbReference type="InterPro" id="IPR036837">
    <property type="entry name" value="Cation_efflux_CTD_sf"/>
</dbReference>
<evidence type="ECO:0000256" key="10">
    <source>
        <dbReference type="SAM" id="Phobius"/>
    </source>
</evidence>
<keyword evidence="4 10" id="KW-0812">Transmembrane</keyword>
<dbReference type="HOGENOM" id="CLU_013430_0_0_5"/>
<evidence type="ECO:0000256" key="1">
    <source>
        <dbReference type="ARBA" id="ARBA00004141"/>
    </source>
</evidence>
<feature type="region of interest" description="Disordered" evidence="9">
    <location>
        <begin position="344"/>
        <end position="365"/>
    </location>
</feature>
<protein>
    <submittedName>
        <fullName evidence="13">Cation efflux system protein</fullName>
    </submittedName>
</protein>
<proteinExistence type="inferred from homology"/>
<evidence type="ECO:0000313" key="14">
    <source>
        <dbReference type="Proteomes" id="UP000000552"/>
    </source>
</evidence>
<feature type="region of interest" description="Disordered" evidence="9">
    <location>
        <begin position="1"/>
        <end position="58"/>
    </location>
</feature>
<keyword evidence="5" id="KW-0862">Zinc</keyword>
<feature type="transmembrane region" description="Helical" evidence="10">
    <location>
        <begin position="200"/>
        <end position="227"/>
    </location>
</feature>
<dbReference type="Gene3D" id="1.20.1510.10">
    <property type="entry name" value="Cation efflux protein transmembrane domain"/>
    <property type="match status" value="1"/>
</dbReference>
<evidence type="ECO:0000259" key="11">
    <source>
        <dbReference type="Pfam" id="PF01545"/>
    </source>
</evidence>
<dbReference type="GO" id="GO:0005385">
    <property type="term" value="F:zinc ion transmembrane transporter activity"/>
    <property type="evidence" value="ECO:0007669"/>
    <property type="project" value="TreeGrafter"/>
</dbReference>
<feature type="compositionally biased region" description="Basic residues" evidence="9">
    <location>
        <begin position="1"/>
        <end position="11"/>
    </location>
</feature>
<comment type="subcellular location">
    <subcellularLocation>
        <location evidence="1">Membrane</location>
        <topology evidence="1">Multi-pass membrane protein</topology>
    </subcellularLocation>
</comment>
<feature type="compositionally biased region" description="Basic and acidic residues" evidence="9">
    <location>
        <begin position="344"/>
        <end position="359"/>
    </location>
</feature>
<dbReference type="PANTHER" id="PTHR11562:SF17">
    <property type="entry name" value="RE54080P-RELATED"/>
    <property type="match status" value="1"/>
</dbReference>
<dbReference type="PANTHER" id="PTHR11562">
    <property type="entry name" value="CATION EFFLUX PROTEIN/ ZINC TRANSPORTER"/>
    <property type="match status" value="1"/>
</dbReference>
<keyword evidence="5" id="KW-0864">Zinc transport</keyword>
<feature type="domain" description="Cation efflux protein transmembrane" evidence="11">
    <location>
        <begin position="67"/>
        <end position="258"/>
    </location>
</feature>
<reference evidence="13 14" key="1">
    <citation type="journal article" date="2000" name="DNA Res.">
        <title>Complete genome structure of the nitrogen-fixing symbiotic bacterium Mesorhizobium loti.</title>
        <authorList>
            <person name="Kaneko T."/>
            <person name="Nakamura Y."/>
            <person name="Sato S."/>
            <person name="Asamizu E."/>
            <person name="Kato T."/>
            <person name="Sasamoto S."/>
            <person name="Watanabe A."/>
            <person name="Idesawa K."/>
            <person name="Ishikawa A."/>
            <person name="Kawashima K."/>
            <person name="Kimura T."/>
            <person name="Kishida Y."/>
            <person name="Kiyokawa C."/>
            <person name="Kohara M."/>
            <person name="Matsumoto M."/>
            <person name="Matsuno A."/>
            <person name="Mochizuki Y."/>
            <person name="Nakayama S."/>
            <person name="Nakazaki N."/>
            <person name="Shimpo S."/>
            <person name="Sugimoto M."/>
            <person name="Takeuchi C."/>
            <person name="Yamada M."/>
            <person name="Tabata S."/>
        </authorList>
    </citation>
    <scope>NUCLEOTIDE SEQUENCE [LARGE SCALE GENOMIC DNA]</scope>
    <source>
        <strain evidence="14">LMG 29417 / CECT 9101 / MAFF 303099</strain>
    </source>
</reference>
<keyword evidence="6 10" id="KW-1133">Transmembrane helix</keyword>
<evidence type="ECO:0000256" key="9">
    <source>
        <dbReference type="SAM" id="MobiDB-lite"/>
    </source>
</evidence>
<dbReference type="EMBL" id="BA000012">
    <property type="protein sequence ID" value="BAB49981.1"/>
    <property type="molecule type" value="Genomic_DNA"/>
</dbReference>
<dbReference type="SUPFAM" id="SSF161111">
    <property type="entry name" value="Cation efflux protein transmembrane domain-like"/>
    <property type="match status" value="1"/>
</dbReference>
<dbReference type="Pfam" id="PF16916">
    <property type="entry name" value="ZT_dimer"/>
    <property type="match status" value="1"/>
</dbReference>